<dbReference type="InterPro" id="IPR034660">
    <property type="entry name" value="DinB/YfiT-like"/>
</dbReference>
<evidence type="ECO:0000256" key="2">
    <source>
        <dbReference type="ARBA" id="ARBA00022723"/>
    </source>
</evidence>
<comment type="similarity">
    <text evidence="1">Belongs to the DinB family.</text>
</comment>
<feature type="binding site" evidence="3">
    <location>
        <position position="137"/>
    </location>
    <ligand>
        <name>a divalent metal cation</name>
        <dbReference type="ChEBI" id="CHEBI:60240"/>
    </ligand>
</feature>
<dbReference type="RefSeq" id="WP_108632792.1">
    <property type="nucleotide sequence ID" value="NZ_DAMCKI010000041.1"/>
</dbReference>
<keyword evidence="2 3" id="KW-0479">Metal-binding</keyword>
<evidence type="ECO:0000256" key="1">
    <source>
        <dbReference type="ARBA" id="ARBA00008635"/>
    </source>
</evidence>
<comment type="caution">
    <text evidence="4">The sequence shown here is derived from an EMBL/GenBank/DDBJ whole genome shotgun (WGS) entry which is preliminary data.</text>
</comment>
<feature type="binding site" evidence="3">
    <location>
        <position position="47"/>
    </location>
    <ligand>
        <name>a divalent metal cation</name>
        <dbReference type="ChEBI" id="CHEBI:60240"/>
    </ligand>
</feature>
<dbReference type="Pfam" id="PF05163">
    <property type="entry name" value="DinB"/>
    <property type="match status" value="1"/>
</dbReference>
<dbReference type="SUPFAM" id="SSF109854">
    <property type="entry name" value="DinB/YfiT-like putative metalloenzymes"/>
    <property type="match status" value="1"/>
</dbReference>
<sequence>MNTLQQLKSELENEYQITKNFIELFPEGKNDYAPHEKSMKIMPLATHLVEVFEWPSTILKTSELDFADGGYKPTILSTREELLNKLDQDFEAGKKAIENATEEDLIPTWTIKNAGHQLASWTKYEAIRHSLNQITHHRAQLGVYYRLNNIPLPSSYGPSADSQNF</sequence>
<dbReference type="OrthoDB" id="119432at2"/>
<dbReference type="AlphaFoldDB" id="A0A363P0H5"/>
<organism evidence="4 5">
    <name type="scientific">Sphingobacterium athyrii</name>
    <dbReference type="NCBI Taxonomy" id="2152717"/>
    <lineage>
        <taxon>Bacteria</taxon>
        <taxon>Pseudomonadati</taxon>
        <taxon>Bacteroidota</taxon>
        <taxon>Sphingobacteriia</taxon>
        <taxon>Sphingobacteriales</taxon>
        <taxon>Sphingobacteriaceae</taxon>
        <taxon>Sphingobacterium</taxon>
    </lineage>
</organism>
<dbReference type="Gene3D" id="1.20.120.450">
    <property type="entry name" value="dinb family like domain"/>
    <property type="match status" value="1"/>
</dbReference>
<reference evidence="4 5" key="1">
    <citation type="submission" date="2018-04" db="EMBL/GenBank/DDBJ databases">
        <title>Sphingobacterium sp. M46 Genome.</title>
        <authorList>
            <person name="Cheng J."/>
            <person name="Li Y."/>
        </authorList>
    </citation>
    <scope>NUCLEOTIDE SEQUENCE [LARGE SCALE GENOMIC DNA]</scope>
    <source>
        <strain evidence="4 5">M46</strain>
    </source>
</reference>
<proteinExistence type="inferred from homology"/>
<accession>A0A363P0H5</accession>
<evidence type="ECO:0000313" key="4">
    <source>
        <dbReference type="EMBL" id="PUV26500.1"/>
    </source>
</evidence>
<dbReference type="GO" id="GO:0046872">
    <property type="term" value="F:metal ion binding"/>
    <property type="evidence" value="ECO:0007669"/>
    <property type="project" value="UniProtKB-KW"/>
</dbReference>
<name>A0A363P0H5_9SPHI</name>
<gene>
    <name evidence="4" type="ORF">DCO56_06055</name>
</gene>
<evidence type="ECO:0000313" key="5">
    <source>
        <dbReference type="Proteomes" id="UP000250831"/>
    </source>
</evidence>
<protein>
    <submittedName>
        <fullName evidence="4">Damage-inducible protein DinB</fullName>
    </submittedName>
</protein>
<dbReference type="Proteomes" id="UP000250831">
    <property type="component" value="Unassembled WGS sequence"/>
</dbReference>
<dbReference type="InterPro" id="IPR007837">
    <property type="entry name" value="DinB"/>
</dbReference>
<keyword evidence="5" id="KW-1185">Reference proteome</keyword>
<evidence type="ECO:0000256" key="3">
    <source>
        <dbReference type="PIRSR" id="PIRSR607837-1"/>
    </source>
</evidence>
<dbReference type="EMBL" id="QCXX01000001">
    <property type="protein sequence ID" value="PUV26500.1"/>
    <property type="molecule type" value="Genomic_DNA"/>
</dbReference>